<feature type="transmembrane region" description="Helical" evidence="1">
    <location>
        <begin position="143"/>
        <end position="162"/>
    </location>
</feature>
<organism evidence="2 3">
    <name type="scientific">Gigaspora margarita</name>
    <dbReference type="NCBI Taxonomy" id="4874"/>
    <lineage>
        <taxon>Eukaryota</taxon>
        <taxon>Fungi</taxon>
        <taxon>Fungi incertae sedis</taxon>
        <taxon>Mucoromycota</taxon>
        <taxon>Glomeromycotina</taxon>
        <taxon>Glomeromycetes</taxon>
        <taxon>Diversisporales</taxon>
        <taxon>Gigasporaceae</taxon>
        <taxon>Gigaspora</taxon>
    </lineage>
</organism>
<feature type="transmembrane region" description="Helical" evidence="1">
    <location>
        <begin position="66"/>
        <end position="85"/>
    </location>
</feature>
<evidence type="ECO:0000313" key="2">
    <source>
        <dbReference type="EMBL" id="CAG8458557.1"/>
    </source>
</evidence>
<sequence length="272" mass="30825">MVSTSSIKFEIFLLKTIFEKCINKFESKNNSNKLYLSIAIFNVFLGLILFVHISNFMIPKHINLKWIFGGGGLSFSFIGNAFLLLKKVLGTKFKVEYFNPNKILIDKSCETSSFINQVKKLRDELQEIIQSFKSLTNKYITPLFRGFALIFTPCCYLIAIIINSKKEFAAGIPDDSAKAHVTVDIHDVSSSSHQDYVSFQQNESLNVEFENYTLSADILPQPVGPDDDPHTYKTTITFVDRNTLQPIPVPRNVSCFNITQGKELQNVNEDSP</sequence>
<protein>
    <submittedName>
        <fullName evidence="2">30970_t:CDS:1</fullName>
    </submittedName>
</protein>
<accession>A0ABM8VVV6</accession>
<keyword evidence="1" id="KW-0812">Transmembrane</keyword>
<keyword evidence="1" id="KW-1133">Transmembrane helix</keyword>
<dbReference type="EMBL" id="CAJVQB010000019">
    <property type="protein sequence ID" value="CAG8458557.1"/>
    <property type="molecule type" value="Genomic_DNA"/>
</dbReference>
<keyword evidence="1" id="KW-0472">Membrane</keyword>
<dbReference type="Proteomes" id="UP000789901">
    <property type="component" value="Unassembled WGS sequence"/>
</dbReference>
<evidence type="ECO:0000313" key="3">
    <source>
        <dbReference type="Proteomes" id="UP000789901"/>
    </source>
</evidence>
<gene>
    <name evidence="2" type="ORF">GMARGA_LOCUS185</name>
</gene>
<reference evidence="2 3" key="1">
    <citation type="submission" date="2021-06" db="EMBL/GenBank/DDBJ databases">
        <authorList>
            <person name="Kallberg Y."/>
            <person name="Tangrot J."/>
            <person name="Rosling A."/>
        </authorList>
    </citation>
    <scope>NUCLEOTIDE SEQUENCE [LARGE SCALE GENOMIC DNA]</scope>
    <source>
        <strain evidence="2 3">120-4 pot B 10/14</strain>
    </source>
</reference>
<proteinExistence type="predicted"/>
<keyword evidence="3" id="KW-1185">Reference proteome</keyword>
<evidence type="ECO:0000256" key="1">
    <source>
        <dbReference type="SAM" id="Phobius"/>
    </source>
</evidence>
<feature type="transmembrane region" description="Helical" evidence="1">
    <location>
        <begin position="34"/>
        <end position="54"/>
    </location>
</feature>
<comment type="caution">
    <text evidence="2">The sequence shown here is derived from an EMBL/GenBank/DDBJ whole genome shotgun (WGS) entry which is preliminary data.</text>
</comment>
<name>A0ABM8VVV6_GIGMA</name>